<keyword evidence="2" id="KW-1185">Reference proteome</keyword>
<dbReference type="EMBL" id="BPVZ01001174">
    <property type="protein sequence ID" value="GKV53228.1"/>
    <property type="molecule type" value="Genomic_DNA"/>
</dbReference>
<reference evidence="1 2" key="1">
    <citation type="journal article" date="2021" name="Commun. Biol.">
        <title>The genome of Shorea leprosula (Dipterocarpaceae) highlights the ecological relevance of drought in aseasonal tropical rainforests.</title>
        <authorList>
            <person name="Ng K.K.S."/>
            <person name="Kobayashi M.J."/>
            <person name="Fawcett J.A."/>
            <person name="Hatakeyama M."/>
            <person name="Paape T."/>
            <person name="Ng C.H."/>
            <person name="Ang C.C."/>
            <person name="Tnah L.H."/>
            <person name="Lee C.T."/>
            <person name="Nishiyama T."/>
            <person name="Sese J."/>
            <person name="O'Brien M.J."/>
            <person name="Copetti D."/>
            <person name="Mohd Noor M.I."/>
            <person name="Ong R.C."/>
            <person name="Putra M."/>
            <person name="Sireger I.Z."/>
            <person name="Indrioko S."/>
            <person name="Kosugi Y."/>
            <person name="Izuno A."/>
            <person name="Isagi Y."/>
            <person name="Lee S.L."/>
            <person name="Shimizu K.K."/>
        </authorList>
    </citation>
    <scope>NUCLEOTIDE SEQUENCE [LARGE SCALE GENOMIC DNA]</scope>
    <source>
        <strain evidence="1">214</strain>
    </source>
</reference>
<proteinExistence type="predicted"/>
<dbReference type="AlphaFoldDB" id="A0AAV5MWJ2"/>
<sequence length="113" mass="12440">MKLGSDSLDSISFPWLDDGLNTFLDVQTNYVNDYVHATSMKSPVNLPFKKYAIRNGRECKKKENSNEVNSTMQIVENGSVDVLICPPEVFVFCCNNQSAEGLSGCPTSATRAP</sequence>
<accession>A0AAV5MWJ2</accession>
<dbReference type="Proteomes" id="UP001054252">
    <property type="component" value="Unassembled WGS sequence"/>
</dbReference>
<protein>
    <submittedName>
        <fullName evidence="1">Uncharacterized protein</fullName>
    </submittedName>
</protein>
<name>A0AAV5MWJ2_9ROSI</name>
<gene>
    <name evidence="1" type="ORF">SLEP1_g59764</name>
</gene>
<comment type="caution">
    <text evidence="1">The sequence shown here is derived from an EMBL/GenBank/DDBJ whole genome shotgun (WGS) entry which is preliminary data.</text>
</comment>
<evidence type="ECO:0000313" key="2">
    <source>
        <dbReference type="Proteomes" id="UP001054252"/>
    </source>
</evidence>
<organism evidence="1 2">
    <name type="scientific">Rubroshorea leprosula</name>
    <dbReference type="NCBI Taxonomy" id="152421"/>
    <lineage>
        <taxon>Eukaryota</taxon>
        <taxon>Viridiplantae</taxon>
        <taxon>Streptophyta</taxon>
        <taxon>Embryophyta</taxon>
        <taxon>Tracheophyta</taxon>
        <taxon>Spermatophyta</taxon>
        <taxon>Magnoliopsida</taxon>
        <taxon>eudicotyledons</taxon>
        <taxon>Gunneridae</taxon>
        <taxon>Pentapetalae</taxon>
        <taxon>rosids</taxon>
        <taxon>malvids</taxon>
        <taxon>Malvales</taxon>
        <taxon>Dipterocarpaceae</taxon>
        <taxon>Rubroshorea</taxon>
    </lineage>
</organism>
<evidence type="ECO:0000313" key="1">
    <source>
        <dbReference type="EMBL" id="GKV53228.1"/>
    </source>
</evidence>